<organism evidence="1 2">
    <name type="scientific">Ktedonobacter robiniae</name>
    <dbReference type="NCBI Taxonomy" id="2778365"/>
    <lineage>
        <taxon>Bacteria</taxon>
        <taxon>Bacillati</taxon>
        <taxon>Chloroflexota</taxon>
        <taxon>Ktedonobacteria</taxon>
        <taxon>Ktedonobacterales</taxon>
        <taxon>Ktedonobacteraceae</taxon>
        <taxon>Ktedonobacter</taxon>
    </lineage>
</organism>
<evidence type="ECO:0008006" key="3">
    <source>
        <dbReference type="Google" id="ProtNLM"/>
    </source>
</evidence>
<name>A0ABQ3US35_9CHLR</name>
<gene>
    <name evidence="1" type="ORF">KSB_40160</name>
</gene>
<accession>A0ABQ3US35</accession>
<proteinExistence type="predicted"/>
<dbReference type="Proteomes" id="UP000654345">
    <property type="component" value="Unassembled WGS sequence"/>
</dbReference>
<dbReference type="RefSeq" id="WP_007904593.1">
    <property type="nucleotide sequence ID" value="NZ_BNJG01000001.1"/>
</dbReference>
<dbReference type="EMBL" id="BNJG01000001">
    <property type="protein sequence ID" value="GHO55541.1"/>
    <property type="molecule type" value="Genomic_DNA"/>
</dbReference>
<evidence type="ECO:0000313" key="2">
    <source>
        <dbReference type="Proteomes" id="UP000654345"/>
    </source>
</evidence>
<keyword evidence="2" id="KW-1185">Reference proteome</keyword>
<sequence>MMQNVKTRTRTTGSYVTRRWDIGNEQPQLRRAVTVSAPVTGETIRLTRRPTYVYTRIGRSMLKRGGRAE</sequence>
<protein>
    <recommendedName>
        <fullName evidence="3">50S ribosomal protein L33</fullName>
    </recommendedName>
</protein>
<comment type="caution">
    <text evidence="1">The sequence shown here is derived from an EMBL/GenBank/DDBJ whole genome shotgun (WGS) entry which is preliminary data.</text>
</comment>
<reference evidence="1 2" key="1">
    <citation type="journal article" date="2021" name="Int. J. Syst. Evol. Microbiol.">
        <title>Reticulibacter mediterranei gen. nov., sp. nov., within the new family Reticulibacteraceae fam. nov., and Ktedonospora formicarum gen. nov., sp. nov., Ktedonobacter robiniae sp. nov., Dictyobacter formicarum sp. nov. and Dictyobacter arantiisoli sp. nov., belonging to the class Ktedonobacteria.</title>
        <authorList>
            <person name="Yabe S."/>
            <person name="Zheng Y."/>
            <person name="Wang C.M."/>
            <person name="Sakai Y."/>
            <person name="Abe K."/>
            <person name="Yokota A."/>
            <person name="Donadio S."/>
            <person name="Cavaletti L."/>
            <person name="Monciardini P."/>
        </authorList>
    </citation>
    <scope>NUCLEOTIDE SEQUENCE [LARGE SCALE GENOMIC DNA]</scope>
    <source>
        <strain evidence="1 2">SOSP1-30</strain>
    </source>
</reference>
<evidence type="ECO:0000313" key="1">
    <source>
        <dbReference type="EMBL" id="GHO55541.1"/>
    </source>
</evidence>